<dbReference type="PANTHER" id="PTHR21240">
    <property type="entry name" value="2-AMINO-3-CARBOXYLMUCONATE-6-SEMIALDEHYDE DECARBOXYLASE"/>
    <property type="match status" value="1"/>
</dbReference>
<evidence type="ECO:0000256" key="1">
    <source>
        <dbReference type="ARBA" id="ARBA00023239"/>
    </source>
</evidence>
<dbReference type="GO" id="GO:0005737">
    <property type="term" value="C:cytoplasm"/>
    <property type="evidence" value="ECO:0007669"/>
    <property type="project" value="TreeGrafter"/>
</dbReference>
<comment type="caution">
    <text evidence="3">The sequence shown here is derived from an EMBL/GenBank/DDBJ whole genome shotgun (WGS) entry which is preliminary data.</text>
</comment>
<dbReference type="Pfam" id="PF04909">
    <property type="entry name" value="Amidohydro_2"/>
    <property type="match status" value="1"/>
</dbReference>
<dbReference type="Proteomes" id="UP001145050">
    <property type="component" value="Unassembled WGS sequence"/>
</dbReference>
<dbReference type="RefSeq" id="WP_272435021.1">
    <property type="nucleotide sequence ID" value="NZ_JAMQKB010000001.1"/>
</dbReference>
<dbReference type="EMBL" id="JAMQKB010000001">
    <property type="protein sequence ID" value="MDC3423339.1"/>
    <property type="molecule type" value="Genomic_DNA"/>
</dbReference>
<feature type="domain" description="Amidohydrolase-related" evidence="2">
    <location>
        <begin position="46"/>
        <end position="359"/>
    </location>
</feature>
<evidence type="ECO:0000259" key="2">
    <source>
        <dbReference type="Pfam" id="PF04909"/>
    </source>
</evidence>
<sequence length="369" mass="42940">MSTTQTQTETKKSKQKLAIIDTDIHERVLYKDLLPYLDNPWRHYIENCGWIQEKHLPYVQPTVAGVDRADAVPPNGGLPGTDLKFMQEQLLDDIGHEFGILTGALDPSPSSMHGWPEMATALASAYNDWQIENWLEKDERLYGSIQIAAQEVESAVKEIERVGNHPKMVQVLLPIDDIMWGDPQYHPIFEAAERHNLMIGMHHNEPPSYYGKWPRYFIEWHTLIPTAHIMMITNLVFNGVFEKYPNLKCMMIEGGFTHVPHIMRKMDQQYKDLRHEVPWLKRKPSQVIKENFCFTTQPVEELSKKEFMQLLDQLGSEDIISFSTDYPHWDYDSPYRALPNLDKELSKKIFSENARNFYPKLPKKEGGEQ</sequence>
<evidence type="ECO:0000313" key="4">
    <source>
        <dbReference type="Proteomes" id="UP001145050"/>
    </source>
</evidence>
<dbReference type="GO" id="GO:0016831">
    <property type="term" value="F:carboxy-lyase activity"/>
    <property type="evidence" value="ECO:0007669"/>
    <property type="project" value="InterPro"/>
</dbReference>
<keyword evidence="1" id="KW-0456">Lyase</keyword>
<organism evidence="3 4">
    <name type="scientific">Terrihalobacillus insolitus</name>
    <dbReference type="NCBI Taxonomy" id="2950438"/>
    <lineage>
        <taxon>Bacteria</taxon>
        <taxon>Bacillati</taxon>
        <taxon>Bacillota</taxon>
        <taxon>Bacilli</taxon>
        <taxon>Bacillales</taxon>
        <taxon>Bacillaceae</taxon>
        <taxon>Terrihalobacillus</taxon>
    </lineage>
</organism>
<name>A0A9X4AKZ1_9BACI</name>
<accession>A0A9X4AKZ1</accession>
<dbReference type="Gene3D" id="3.20.20.140">
    <property type="entry name" value="Metal-dependent hydrolases"/>
    <property type="match status" value="1"/>
</dbReference>
<proteinExistence type="predicted"/>
<evidence type="ECO:0000313" key="3">
    <source>
        <dbReference type="EMBL" id="MDC3423339.1"/>
    </source>
</evidence>
<dbReference type="AlphaFoldDB" id="A0A9X4AKZ1"/>
<keyword evidence="4" id="KW-1185">Reference proteome</keyword>
<reference evidence="3" key="1">
    <citation type="submission" date="2022-06" db="EMBL/GenBank/DDBJ databases">
        <title>Aquibacillus sp. a new bacterium isolated from soil saline samples.</title>
        <authorList>
            <person name="Galisteo C."/>
            <person name="De La Haba R."/>
            <person name="Sanchez-Porro C."/>
            <person name="Ventosa A."/>
        </authorList>
    </citation>
    <scope>NUCLEOTIDE SEQUENCE</scope>
    <source>
        <strain evidence="3">3ASR75-11</strain>
    </source>
</reference>
<dbReference type="InterPro" id="IPR006680">
    <property type="entry name" value="Amidohydro-rel"/>
</dbReference>
<dbReference type="InterPro" id="IPR032466">
    <property type="entry name" value="Metal_Hydrolase"/>
</dbReference>
<dbReference type="SUPFAM" id="SSF51556">
    <property type="entry name" value="Metallo-dependent hydrolases"/>
    <property type="match status" value="1"/>
</dbReference>
<gene>
    <name evidence="3" type="ORF">NC797_02310</name>
</gene>
<dbReference type="GO" id="GO:0019748">
    <property type="term" value="P:secondary metabolic process"/>
    <property type="evidence" value="ECO:0007669"/>
    <property type="project" value="TreeGrafter"/>
</dbReference>
<dbReference type="PANTHER" id="PTHR21240:SF28">
    <property type="entry name" value="ISO-OROTATE DECARBOXYLASE (EUROFUNG)"/>
    <property type="match status" value="1"/>
</dbReference>
<protein>
    <submittedName>
        <fullName evidence="3">Amidohydrolase</fullName>
    </submittedName>
</protein>
<dbReference type="GO" id="GO:0016787">
    <property type="term" value="F:hydrolase activity"/>
    <property type="evidence" value="ECO:0007669"/>
    <property type="project" value="InterPro"/>
</dbReference>
<dbReference type="InterPro" id="IPR032465">
    <property type="entry name" value="ACMSD"/>
</dbReference>